<evidence type="ECO:0000313" key="1">
    <source>
        <dbReference type="EMBL" id="EGG39227.1"/>
    </source>
</evidence>
<name>F3SL53_STRSA</name>
<sequence length="40" mass="4830">MELQLQLPSTFKIIRAKENISKKDWEKFFDNACHKKEGNY</sequence>
<feature type="non-terminal residue" evidence="1">
    <location>
        <position position="40"/>
    </location>
</feature>
<evidence type="ECO:0000313" key="2">
    <source>
        <dbReference type="Proteomes" id="UP000003378"/>
    </source>
</evidence>
<dbReference type="EMBL" id="AFDP01000020">
    <property type="protein sequence ID" value="EGG39227.1"/>
    <property type="molecule type" value="Genomic_DNA"/>
</dbReference>
<gene>
    <name evidence="1" type="ORF">HMPREF9397_1875</name>
</gene>
<reference evidence="1 2" key="1">
    <citation type="submission" date="2011-03" db="EMBL/GenBank/DDBJ databases">
        <authorList>
            <person name="Muzny D."/>
            <person name="Qin X."/>
            <person name="Deng J."/>
            <person name="Jiang H."/>
            <person name="Liu Y."/>
            <person name="Qu J."/>
            <person name="Song X.-Z."/>
            <person name="Zhang L."/>
            <person name="Thornton R."/>
            <person name="Coyle M."/>
            <person name="Francisco L."/>
            <person name="Jackson L."/>
            <person name="Javaid M."/>
            <person name="Korchina V."/>
            <person name="Kovar C."/>
            <person name="Mata R."/>
            <person name="Mathew T."/>
            <person name="Ngo R."/>
            <person name="Nguyen L."/>
            <person name="Nguyen N."/>
            <person name="Okwuonu G."/>
            <person name="Ongeri F."/>
            <person name="Pham C."/>
            <person name="Simmons D."/>
            <person name="Wilczek-Boney K."/>
            <person name="Hale W."/>
            <person name="Jakkamsetti A."/>
            <person name="Pham P."/>
            <person name="Ruth R."/>
            <person name="San Lucas F."/>
            <person name="Warren J."/>
            <person name="Zhang J."/>
            <person name="Zhao Z."/>
            <person name="Zhou C."/>
            <person name="Zhu D."/>
            <person name="Lee S."/>
            <person name="Bess C."/>
            <person name="Blankenburg K."/>
            <person name="Forbes L."/>
            <person name="Fu Q."/>
            <person name="Gubbala S."/>
            <person name="Hirani K."/>
            <person name="Jayaseelan J.C."/>
            <person name="Lara F."/>
            <person name="Munidasa M."/>
            <person name="Palculict T."/>
            <person name="Patil S."/>
            <person name="Pu L.-L."/>
            <person name="Saada N."/>
            <person name="Tang L."/>
            <person name="Weissenberger G."/>
            <person name="Zhu Y."/>
            <person name="Hemphill L."/>
            <person name="Shang Y."/>
            <person name="Youmans B."/>
            <person name="Ayvaz T."/>
            <person name="Ross M."/>
            <person name="Santibanez J."/>
            <person name="Aqrawi P."/>
            <person name="Gross S."/>
            <person name="Joshi V."/>
            <person name="Fowler G."/>
            <person name="Nazareth L."/>
            <person name="Reid J."/>
            <person name="Worley K."/>
            <person name="Petrosino J."/>
            <person name="Highlander S."/>
            <person name="Gibbs R."/>
        </authorList>
    </citation>
    <scope>NUCLEOTIDE SEQUENCE [LARGE SCALE GENOMIC DNA]</scope>
    <source>
        <strain evidence="1 2">SK1087</strain>
    </source>
</reference>
<comment type="caution">
    <text evidence="1">The sequence shown here is derived from an EMBL/GenBank/DDBJ whole genome shotgun (WGS) entry which is preliminary data.</text>
</comment>
<organism evidence="1 2">
    <name type="scientific">Streptococcus sanguinis SK1087</name>
    <dbReference type="NCBI Taxonomy" id="888824"/>
    <lineage>
        <taxon>Bacteria</taxon>
        <taxon>Bacillati</taxon>
        <taxon>Bacillota</taxon>
        <taxon>Bacilli</taxon>
        <taxon>Lactobacillales</taxon>
        <taxon>Streptococcaceae</taxon>
        <taxon>Streptococcus</taxon>
    </lineage>
</organism>
<dbReference type="Proteomes" id="UP000003378">
    <property type="component" value="Unassembled WGS sequence"/>
</dbReference>
<proteinExistence type="predicted"/>
<accession>F3SL53</accession>
<protein>
    <submittedName>
        <fullName evidence="1">Uncharacterized protein</fullName>
    </submittedName>
</protein>
<dbReference type="HOGENOM" id="CLU_3301833_0_0_9"/>
<dbReference type="AlphaFoldDB" id="F3SL53"/>